<keyword evidence="7" id="KW-1185">Reference proteome</keyword>
<evidence type="ECO:0000256" key="1">
    <source>
        <dbReference type="ARBA" id="ARBA00004442"/>
    </source>
</evidence>
<feature type="domain" description="Outer membrane protein beta-barrel" evidence="5">
    <location>
        <begin position="389"/>
        <end position="792"/>
    </location>
</feature>
<dbReference type="InterPro" id="IPR037066">
    <property type="entry name" value="Plug_dom_sf"/>
</dbReference>
<evidence type="ECO:0000259" key="5">
    <source>
        <dbReference type="Pfam" id="PF14905"/>
    </source>
</evidence>
<dbReference type="InterPro" id="IPR041700">
    <property type="entry name" value="OMP_b-brl_3"/>
</dbReference>
<dbReference type="AlphaFoldDB" id="A0A4U1CAR3"/>
<dbReference type="Pfam" id="PF14905">
    <property type="entry name" value="OMP_b-brl_3"/>
    <property type="match status" value="1"/>
</dbReference>
<dbReference type="Gene3D" id="2.170.130.10">
    <property type="entry name" value="TonB-dependent receptor, plug domain"/>
    <property type="match status" value="1"/>
</dbReference>
<dbReference type="InterPro" id="IPR036942">
    <property type="entry name" value="Beta-barrel_TonB_sf"/>
</dbReference>
<dbReference type="SUPFAM" id="SSF49464">
    <property type="entry name" value="Carboxypeptidase regulatory domain-like"/>
    <property type="match status" value="1"/>
</dbReference>
<dbReference type="SUPFAM" id="SSF56935">
    <property type="entry name" value="Porins"/>
    <property type="match status" value="1"/>
</dbReference>
<feature type="chain" id="PRO_5020938014" evidence="4">
    <location>
        <begin position="28"/>
        <end position="807"/>
    </location>
</feature>
<dbReference type="GO" id="GO:0009279">
    <property type="term" value="C:cell outer membrane"/>
    <property type="evidence" value="ECO:0007669"/>
    <property type="project" value="UniProtKB-SubCell"/>
</dbReference>
<evidence type="ECO:0000256" key="3">
    <source>
        <dbReference type="ARBA" id="ARBA00023237"/>
    </source>
</evidence>
<keyword evidence="6" id="KW-0675">Receptor</keyword>
<protein>
    <submittedName>
        <fullName evidence="6">TonB-dependent receptor</fullName>
    </submittedName>
</protein>
<feature type="signal peptide" evidence="4">
    <location>
        <begin position="1"/>
        <end position="27"/>
    </location>
</feature>
<keyword evidence="4" id="KW-0732">Signal</keyword>
<evidence type="ECO:0000256" key="2">
    <source>
        <dbReference type="ARBA" id="ARBA00023136"/>
    </source>
</evidence>
<dbReference type="EMBL" id="SWBP01000001">
    <property type="protein sequence ID" value="TKC00788.1"/>
    <property type="molecule type" value="Genomic_DNA"/>
</dbReference>
<evidence type="ECO:0000256" key="4">
    <source>
        <dbReference type="SAM" id="SignalP"/>
    </source>
</evidence>
<dbReference type="Gene3D" id="2.40.170.20">
    <property type="entry name" value="TonB-dependent receptor, beta-barrel domain"/>
    <property type="match status" value="1"/>
</dbReference>
<organism evidence="6 7">
    <name type="scientific">Pedobacter cryophilus</name>
    <dbReference type="NCBI Taxonomy" id="2571271"/>
    <lineage>
        <taxon>Bacteria</taxon>
        <taxon>Pseudomonadati</taxon>
        <taxon>Bacteroidota</taxon>
        <taxon>Sphingobacteriia</taxon>
        <taxon>Sphingobacteriales</taxon>
        <taxon>Sphingobacteriaceae</taxon>
        <taxon>Pedobacter</taxon>
    </lineage>
</organism>
<gene>
    <name evidence="6" type="ORF">FA046_03685</name>
</gene>
<evidence type="ECO:0000313" key="7">
    <source>
        <dbReference type="Proteomes" id="UP000308181"/>
    </source>
</evidence>
<keyword evidence="2" id="KW-0472">Membrane</keyword>
<comment type="caution">
    <text evidence="6">The sequence shown here is derived from an EMBL/GenBank/DDBJ whole genome shotgun (WGS) entry which is preliminary data.</text>
</comment>
<dbReference type="Pfam" id="PF13715">
    <property type="entry name" value="CarbopepD_reg_2"/>
    <property type="match status" value="1"/>
</dbReference>
<dbReference type="Proteomes" id="UP000308181">
    <property type="component" value="Unassembled WGS sequence"/>
</dbReference>
<reference evidence="6 7" key="1">
    <citation type="submission" date="2019-04" db="EMBL/GenBank/DDBJ databases">
        <title>Pedobacter sp. AR-3-17 sp. nov., isolated from Arctic soil.</title>
        <authorList>
            <person name="Dahal R.H."/>
            <person name="Kim D.-U."/>
        </authorList>
    </citation>
    <scope>NUCLEOTIDE SEQUENCE [LARGE SCALE GENOMIC DNA]</scope>
    <source>
        <strain evidence="6 7">AR-3-17</strain>
    </source>
</reference>
<dbReference type="Gene3D" id="2.60.40.1120">
    <property type="entry name" value="Carboxypeptidase-like, regulatory domain"/>
    <property type="match status" value="1"/>
</dbReference>
<sequence length="807" mass="90357">MINLSFPTKILFVFLFTFCAFTLQVKAQSAVGTLQGKTLDLKNKEIIPFVNVVIYRDADSLSAKSFQSNADGVFDIKNLLLGSYTVKFSFIGYQAKTITKIVLDENKPILNLGTIELDADSKMLNEVVIEYRKPVVEMQDDKIVYNVDQTIFAEGSVASDILKNVPMVSVDLDGKATIAGKRNTRIFIDGKPSDYNAASIGDLLSILPSDALETIEVITDPSSKFDADGDGIINIVLKKGRKVGLTGNLSSRVGTQGNHNTGAFLSKKTPKYSFSSNVGYNHATRFSDANSNRSNLFTDTTFYNNQSNNSDRISDGFSGRFGATYQLDSVQSFKFSARGGFNKGISTSLSDNLYLDEQKIGQTLRFQNNSSGNRNFDYAIDATYNINAKKRGQFDLGIVYLKNSSNNNRDYARYLLNADGSPRTTNPTLQLNDNNDLGHNIDLNADYDKSFAFLNTKLEAGLKTSINFSDNSQAVQNFDYAINDYVYNPNLTNSFLFQQNIYSAYVSLRFKIQKWSFRLGNRAEVTNVNFIQENSPNVEIAPYTNFFPSFGVNRVFNSKYSIGISYSNRVARPRALSLNPLIDDSDPQNLKFGNPNLIPSFTHQYELNFSVFGKDWSVSPRLSYADSKKIIERLKTVSTDGNTITTYQNLANSTSLNLNVFSNYRMDKRKTFNAGFTLSQINYTSAANAAYNRKGMNIRSNLGISYALKNTSAFEVNVNYIKNTAAQGVTQGSVETQFGFRRNFYKNKIGVRFTAIDPFTQRNLTTVTEGPNFYQESFSIQRTRNFLLALSYRFTKIEKGPIIKKKV</sequence>
<dbReference type="InterPro" id="IPR008969">
    <property type="entry name" value="CarboxyPept-like_regulatory"/>
</dbReference>
<proteinExistence type="predicted"/>
<comment type="subcellular location">
    <subcellularLocation>
        <location evidence="1">Cell outer membrane</location>
    </subcellularLocation>
</comment>
<keyword evidence="3" id="KW-0998">Cell outer membrane</keyword>
<name>A0A4U1CAR3_9SPHI</name>
<accession>A0A4U1CAR3</accession>
<evidence type="ECO:0000313" key="6">
    <source>
        <dbReference type="EMBL" id="TKC00788.1"/>
    </source>
</evidence>